<name>A0ABV4IFY0_9BURK</name>
<dbReference type="EMBL" id="JBGJLR010000020">
    <property type="protein sequence ID" value="MEZ2740751.1"/>
    <property type="molecule type" value="Genomic_DNA"/>
</dbReference>
<dbReference type="RefSeq" id="WP_286997960.1">
    <property type="nucleotide sequence ID" value="NZ_DALYTO010000023.1"/>
</dbReference>
<feature type="transmembrane region" description="Helical" evidence="5">
    <location>
        <begin position="93"/>
        <end position="115"/>
    </location>
</feature>
<keyword evidence="8" id="KW-1185">Reference proteome</keyword>
<comment type="caution">
    <text evidence="7">The sequence shown here is derived from an EMBL/GenBank/DDBJ whole genome shotgun (WGS) entry which is preliminary data.</text>
</comment>
<evidence type="ECO:0000256" key="2">
    <source>
        <dbReference type="ARBA" id="ARBA00022692"/>
    </source>
</evidence>
<gene>
    <name evidence="7" type="ORF">ACBP88_15075</name>
</gene>
<evidence type="ECO:0000259" key="6">
    <source>
        <dbReference type="Pfam" id="PF00324"/>
    </source>
</evidence>
<keyword evidence="4 5" id="KW-0472">Membrane</keyword>
<feature type="transmembrane region" description="Helical" evidence="5">
    <location>
        <begin position="212"/>
        <end position="229"/>
    </location>
</feature>
<feature type="transmembrane region" description="Helical" evidence="5">
    <location>
        <begin position="54"/>
        <end position="72"/>
    </location>
</feature>
<evidence type="ECO:0000256" key="1">
    <source>
        <dbReference type="ARBA" id="ARBA00004141"/>
    </source>
</evidence>
<comment type="subcellular location">
    <subcellularLocation>
        <location evidence="1">Membrane</location>
        <topology evidence="1">Multi-pass membrane protein</topology>
    </subcellularLocation>
</comment>
<evidence type="ECO:0000313" key="7">
    <source>
        <dbReference type="EMBL" id="MEZ2740751.1"/>
    </source>
</evidence>
<evidence type="ECO:0000256" key="5">
    <source>
        <dbReference type="SAM" id="Phobius"/>
    </source>
</evidence>
<dbReference type="PANTHER" id="PTHR42770">
    <property type="entry name" value="AMINO ACID TRANSPORTER-RELATED"/>
    <property type="match status" value="1"/>
</dbReference>
<reference evidence="7 8" key="1">
    <citation type="submission" date="2024-08" db="EMBL/GenBank/DDBJ databases">
        <authorList>
            <person name="Feng Z."/>
            <person name="Ronholm J."/>
        </authorList>
    </citation>
    <scope>NUCLEOTIDE SEQUENCE [LARGE SCALE GENOMIC DNA]</scope>
    <source>
        <strain evidence="7 8">4-AB0-8</strain>
    </source>
</reference>
<dbReference type="PANTHER" id="PTHR42770:SF1">
    <property type="entry name" value="LOW-AFFINITY PUTRESCINE IMPORTER PLAP"/>
    <property type="match status" value="1"/>
</dbReference>
<feature type="transmembrane region" description="Helical" evidence="5">
    <location>
        <begin position="409"/>
        <end position="427"/>
    </location>
</feature>
<feature type="transmembrane region" description="Helical" evidence="5">
    <location>
        <begin position="347"/>
        <end position="367"/>
    </location>
</feature>
<keyword evidence="2 5" id="KW-0812">Transmembrane</keyword>
<feature type="transmembrane region" description="Helical" evidence="5">
    <location>
        <begin position="373"/>
        <end position="397"/>
    </location>
</feature>
<proteinExistence type="predicted"/>
<organism evidence="7 8">
    <name type="scientific">Comamonas jiangduensis</name>
    <dbReference type="NCBI Taxonomy" id="1194168"/>
    <lineage>
        <taxon>Bacteria</taxon>
        <taxon>Pseudomonadati</taxon>
        <taxon>Pseudomonadota</taxon>
        <taxon>Betaproteobacteria</taxon>
        <taxon>Burkholderiales</taxon>
        <taxon>Comamonadaceae</taxon>
        <taxon>Comamonas</taxon>
    </lineage>
</organism>
<accession>A0ABV4IFY0</accession>
<feature type="transmembrane region" description="Helical" evidence="5">
    <location>
        <begin position="249"/>
        <end position="270"/>
    </location>
</feature>
<dbReference type="Proteomes" id="UP001567350">
    <property type="component" value="Unassembled WGS sequence"/>
</dbReference>
<feature type="transmembrane region" description="Helical" evidence="5">
    <location>
        <begin position="127"/>
        <end position="145"/>
    </location>
</feature>
<feature type="transmembrane region" description="Helical" evidence="5">
    <location>
        <begin position="290"/>
        <end position="316"/>
    </location>
</feature>
<keyword evidence="3 5" id="KW-1133">Transmembrane helix</keyword>
<feature type="transmembrane region" description="Helical" evidence="5">
    <location>
        <begin position="433"/>
        <end position="451"/>
    </location>
</feature>
<protein>
    <submittedName>
        <fullName evidence="7">APC family permease</fullName>
    </submittedName>
</protein>
<evidence type="ECO:0000313" key="8">
    <source>
        <dbReference type="Proteomes" id="UP001567350"/>
    </source>
</evidence>
<feature type="transmembrane region" description="Helical" evidence="5">
    <location>
        <begin position="157"/>
        <end position="174"/>
    </location>
</feature>
<evidence type="ECO:0000256" key="3">
    <source>
        <dbReference type="ARBA" id="ARBA00022989"/>
    </source>
</evidence>
<dbReference type="Gene3D" id="1.20.1740.10">
    <property type="entry name" value="Amino acid/polyamine transporter I"/>
    <property type="match status" value="1"/>
</dbReference>
<dbReference type="InterPro" id="IPR004841">
    <property type="entry name" value="AA-permease/SLC12A_dom"/>
</dbReference>
<evidence type="ECO:0000256" key="4">
    <source>
        <dbReference type="ARBA" id="ARBA00023136"/>
    </source>
</evidence>
<feature type="transmembrane region" description="Helical" evidence="5">
    <location>
        <begin position="17"/>
        <end position="34"/>
    </location>
</feature>
<dbReference type="InterPro" id="IPR050367">
    <property type="entry name" value="APC_superfamily"/>
</dbReference>
<dbReference type="Pfam" id="PF00324">
    <property type="entry name" value="AA_permease"/>
    <property type="match status" value="1"/>
</dbReference>
<dbReference type="PIRSF" id="PIRSF006060">
    <property type="entry name" value="AA_transporter"/>
    <property type="match status" value="1"/>
</dbReference>
<sequence length="469" mass="51520">MTTHHDSHGVAKLQKTLVLWQVIIIGLAYIQPMTLLDTFGMVSRDSLQHVPTSYMIALIAVLLTSISYGHMIRKHPSSGSAYTYVQKSIHPNAGFMVGWSSLLDYLLSPMVNILLANIYLTELFPDVNHWVWIIGLSLLMVGVNLRGARFVANFNSLIVVVQLLVIGIFTYLIYTKLYAGQNALSDELGSIAEQGADALWSFNPFWSASTEIGALITGATILCFSFTGFDSLSSLAEETKDVKKTLPRAIFLTALISGLIFIASTYFMQLYFPGNPAQYFELVDETQPEILLLVGGAFFQSVVLAFAIVTVMASGISAHAGVSRLMYVMGRDGVLPKKFFGYISPKNFTPALNIWLAGVICLTAGFLSLEFVVALISFGALTAFSFVNLSVICSYGFRDGRMKTPKDFLNFFVVPLLGFISIGALWLEVEDTSLKAGIAWAAVGIIYLAWLTKGFRKPTPQHHFSDDES</sequence>
<feature type="domain" description="Amino acid permease/ SLC12A" evidence="6">
    <location>
        <begin position="50"/>
        <end position="391"/>
    </location>
</feature>